<dbReference type="SUPFAM" id="SSF51445">
    <property type="entry name" value="(Trans)glycosidases"/>
    <property type="match status" value="1"/>
</dbReference>
<gene>
    <name evidence="2" type="ORF">JKK62_07405</name>
</gene>
<dbReference type="InterPro" id="IPR017853">
    <property type="entry name" value="GH"/>
</dbReference>
<reference evidence="2" key="1">
    <citation type="submission" date="2021-01" db="EMBL/GenBank/DDBJ databases">
        <title>Genome public.</title>
        <authorList>
            <person name="Liu C."/>
            <person name="Sun Q."/>
        </authorList>
    </citation>
    <scope>NUCLEOTIDE SEQUENCE</scope>
    <source>
        <strain evidence="2">M6</strain>
    </source>
</reference>
<evidence type="ECO:0000313" key="3">
    <source>
        <dbReference type="Proteomes" id="UP000633365"/>
    </source>
</evidence>
<evidence type="ECO:0000256" key="1">
    <source>
        <dbReference type="SAM" id="SignalP"/>
    </source>
</evidence>
<dbReference type="AlphaFoldDB" id="A0A934U3N4"/>
<keyword evidence="3" id="KW-1185">Reference proteome</keyword>
<dbReference type="Proteomes" id="UP000633365">
    <property type="component" value="Unassembled WGS sequence"/>
</dbReference>
<evidence type="ECO:0008006" key="4">
    <source>
        <dbReference type="Google" id="ProtNLM"/>
    </source>
</evidence>
<protein>
    <recommendedName>
        <fullName evidence="4">Family 2 glycosyl transferase</fullName>
    </recommendedName>
</protein>
<feature type="signal peptide" evidence="1">
    <location>
        <begin position="1"/>
        <end position="20"/>
    </location>
</feature>
<evidence type="ECO:0000313" key="2">
    <source>
        <dbReference type="EMBL" id="MBK6088482.1"/>
    </source>
</evidence>
<proteinExistence type="predicted"/>
<sequence length="708" mass="79731">MKRITALILALMMLLLVACSKEQDDKNAGVPGQITLPDTQGVFMPFYAADNGYIYRNTGKQKGELFYVNGVNMGLTEPQTDLAAPDTTYDTYMDWFKQIAAMNVNTVRVFTIMNPDFYRAFADYNENNSNPLYLIQGIWFSEDLMYQLTDALESDKILITAFKHSITETIDAIHGSSDYTTYGKFSPAIYDRDISDYVVGYILGLEYPAAFVEETNASHPDMANYQGKFLSTAEGSTPFEAFLCEVGDTLITYESDAYSCQIPVAFLNWQTLDTIKHSAEPFAEEEDAQSVDTEKIKAADGYYAGLFAAVDVYPYYPEFMNHQKEYVETDDNYLAYLNDLKKTYTVPLLIAEYGLSTSRGIAHTGINGYQQGGLTEQQQGELDARMARDICDAGCCGGLLFSWQDEWFKRTWNMEMYYPDKPADRTHDLSSAEQSYGVMAFDVSAAYPDGDTAEWNGNTGIGDSRVCVRYDAEYLHLLVSLPDGFDFEKDTYYIPVQVTGEGSTAKKDGALRFSEPVDYLIELKGKDNSRVLCDAYRDVFYYRQNVIRKIFGNDKADPAVKNSGEYHPTYMLTANEMYLPDEGITLEPQYYETGKLLYGNANPDSEDFNSQADFCLAGNKLEIRIAWYLLGIKNPRTKACIGELTGKELTFTTFDTIKLGAGTQGEITLYDAEFSGLKTTTYDQRLKKSYDIMAEAFRSLPSFEINKG</sequence>
<dbReference type="PROSITE" id="PS51257">
    <property type="entry name" value="PROKAR_LIPOPROTEIN"/>
    <property type="match status" value="1"/>
</dbReference>
<dbReference type="EMBL" id="JAEQMG010000061">
    <property type="protein sequence ID" value="MBK6088482.1"/>
    <property type="molecule type" value="Genomic_DNA"/>
</dbReference>
<dbReference type="Gene3D" id="3.20.20.80">
    <property type="entry name" value="Glycosidases"/>
    <property type="match status" value="1"/>
</dbReference>
<feature type="chain" id="PRO_5036744752" description="Family 2 glycosyl transferase" evidence="1">
    <location>
        <begin position="21"/>
        <end position="708"/>
    </location>
</feature>
<name>A0A934U3N4_9FIRM</name>
<accession>A0A934U3N4</accession>
<dbReference type="RefSeq" id="WP_201427377.1">
    <property type="nucleotide sequence ID" value="NZ_JAEQMG010000061.1"/>
</dbReference>
<organism evidence="2 3">
    <name type="scientific">Ruminococcus difficilis</name>
    <dbReference type="NCBI Taxonomy" id="2763069"/>
    <lineage>
        <taxon>Bacteria</taxon>
        <taxon>Bacillati</taxon>
        <taxon>Bacillota</taxon>
        <taxon>Clostridia</taxon>
        <taxon>Eubacteriales</taxon>
        <taxon>Oscillospiraceae</taxon>
        <taxon>Ruminococcus</taxon>
    </lineage>
</organism>
<comment type="caution">
    <text evidence="2">The sequence shown here is derived from an EMBL/GenBank/DDBJ whole genome shotgun (WGS) entry which is preliminary data.</text>
</comment>
<keyword evidence="1" id="KW-0732">Signal</keyword>